<dbReference type="InterPro" id="IPR002549">
    <property type="entry name" value="AI-2E-like"/>
</dbReference>
<reference evidence="7 8" key="1">
    <citation type="journal article" date="2016" name="Nat. Commun.">
        <title>Thousands of microbial genomes shed light on interconnected biogeochemical processes in an aquifer system.</title>
        <authorList>
            <person name="Anantharaman K."/>
            <person name="Brown C.T."/>
            <person name="Hug L.A."/>
            <person name="Sharon I."/>
            <person name="Castelle C.J."/>
            <person name="Probst A.J."/>
            <person name="Thomas B.C."/>
            <person name="Singh A."/>
            <person name="Wilkins M.J."/>
            <person name="Karaoz U."/>
            <person name="Brodie E.L."/>
            <person name="Williams K.H."/>
            <person name="Hubbard S.S."/>
            <person name="Banfield J.F."/>
        </authorList>
    </citation>
    <scope>NUCLEOTIDE SEQUENCE [LARGE SCALE GENOMIC DNA]</scope>
</reference>
<dbReference type="GO" id="GO:0016020">
    <property type="term" value="C:membrane"/>
    <property type="evidence" value="ECO:0007669"/>
    <property type="project" value="UniProtKB-SubCell"/>
</dbReference>
<feature type="transmembrane region" description="Helical" evidence="6">
    <location>
        <begin position="146"/>
        <end position="168"/>
    </location>
</feature>
<comment type="similarity">
    <text evidence="2">Belongs to the autoinducer-2 exporter (AI-2E) (TC 2.A.86) family.</text>
</comment>
<feature type="transmembrane region" description="Helical" evidence="6">
    <location>
        <begin position="32"/>
        <end position="53"/>
    </location>
</feature>
<evidence type="ECO:0000256" key="4">
    <source>
        <dbReference type="ARBA" id="ARBA00022989"/>
    </source>
</evidence>
<comment type="caution">
    <text evidence="7">The sequence shown here is derived from an EMBL/GenBank/DDBJ whole genome shotgun (WGS) entry which is preliminary data.</text>
</comment>
<evidence type="ECO:0000256" key="5">
    <source>
        <dbReference type="ARBA" id="ARBA00023136"/>
    </source>
</evidence>
<sequence length="346" mass="37926">MNQNQHSDYFLFFCLVASIIIVYFIIQPFLTPLILAAVFAFLFQPIYGKFLFVTRERPSLSAFITTIIAIILVILPIAFVGTLILKESTGLYQTFMGGDRNDLVTAIEEILNQARVILPIPETFELDIGQYVKQWLEILVQHLGGIFSSFAKIFLSAFVFLTAFYFLLKDGRKLKDYLVDLSPLNDKDDDLIVRSLQSAVSATVKGNLTIGLIQGILTGIGFTIFGVPDPVLWGSVAAITALIPGIGTALVITPAIIFLFLTGNTFDGMGLLVWGFTAVGLVDNFLGPKLVGRGMKLHPLAVFLAVLGGLAFFGPLGFLLGPLFMSVCLALVDIYFSLKIRNNKII</sequence>
<keyword evidence="5 6" id="KW-0472">Membrane</keyword>
<feature type="transmembrane region" description="Helical" evidence="6">
    <location>
        <begin position="60"/>
        <end position="85"/>
    </location>
</feature>
<feature type="transmembrane region" description="Helical" evidence="6">
    <location>
        <begin position="299"/>
        <end position="332"/>
    </location>
</feature>
<dbReference type="EMBL" id="MFGA01000020">
    <property type="protein sequence ID" value="OGF20727.1"/>
    <property type="molecule type" value="Genomic_DNA"/>
</dbReference>
<evidence type="ECO:0000256" key="3">
    <source>
        <dbReference type="ARBA" id="ARBA00022692"/>
    </source>
</evidence>
<keyword evidence="3 6" id="KW-0812">Transmembrane</keyword>
<evidence type="ECO:0000256" key="1">
    <source>
        <dbReference type="ARBA" id="ARBA00004141"/>
    </source>
</evidence>
<proteinExistence type="inferred from homology"/>
<evidence type="ECO:0000313" key="7">
    <source>
        <dbReference type="EMBL" id="OGF20727.1"/>
    </source>
</evidence>
<evidence type="ECO:0000256" key="6">
    <source>
        <dbReference type="SAM" id="Phobius"/>
    </source>
</evidence>
<gene>
    <name evidence="7" type="ORF">A2257_03060</name>
</gene>
<name>A0A1F5S1Z8_9BACT</name>
<protein>
    <recommendedName>
        <fullName evidence="9">AI-2E family transporter</fullName>
    </recommendedName>
</protein>
<keyword evidence="4 6" id="KW-1133">Transmembrane helix</keyword>
<accession>A0A1F5S1Z8</accession>
<organism evidence="7 8">
    <name type="scientific">Candidatus Falkowbacteria bacterium RIFOXYA2_FULL_38_12</name>
    <dbReference type="NCBI Taxonomy" id="1797993"/>
    <lineage>
        <taxon>Bacteria</taxon>
        <taxon>Candidatus Falkowiibacteriota</taxon>
    </lineage>
</organism>
<dbReference type="Proteomes" id="UP000177407">
    <property type="component" value="Unassembled WGS sequence"/>
</dbReference>
<dbReference type="PANTHER" id="PTHR21716:SF4">
    <property type="entry name" value="TRANSMEMBRANE PROTEIN 245"/>
    <property type="match status" value="1"/>
</dbReference>
<feature type="transmembrane region" description="Helical" evidence="6">
    <location>
        <begin position="268"/>
        <end position="287"/>
    </location>
</feature>
<comment type="subcellular location">
    <subcellularLocation>
        <location evidence="1">Membrane</location>
        <topology evidence="1">Multi-pass membrane protein</topology>
    </subcellularLocation>
</comment>
<feature type="transmembrane region" description="Helical" evidence="6">
    <location>
        <begin position="9"/>
        <end position="26"/>
    </location>
</feature>
<evidence type="ECO:0008006" key="9">
    <source>
        <dbReference type="Google" id="ProtNLM"/>
    </source>
</evidence>
<feature type="transmembrane region" description="Helical" evidence="6">
    <location>
        <begin position="208"/>
        <end position="227"/>
    </location>
</feature>
<dbReference type="Pfam" id="PF01594">
    <property type="entry name" value="AI-2E_transport"/>
    <property type="match status" value="1"/>
</dbReference>
<feature type="transmembrane region" description="Helical" evidence="6">
    <location>
        <begin position="233"/>
        <end position="261"/>
    </location>
</feature>
<evidence type="ECO:0000256" key="2">
    <source>
        <dbReference type="ARBA" id="ARBA00009773"/>
    </source>
</evidence>
<dbReference type="AlphaFoldDB" id="A0A1F5S1Z8"/>
<evidence type="ECO:0000313" key="8">
    <source>
        <dbReference type="Proteomes" id="UP000177407"/>
    </source>
</evidence>
<dbReference type="PANTHER" id="PTHR21716">
    <property type="entry name" value="TRANSMEMBRANE PROTEIN"/>
    <property type="match status" value="1"/>
</dbReference>